<name>A0A368NVT8_AGRVI</name>
<keyword evidence="1" id="KW-1133">Transmembrane helix</keyword>
<accession>A0A368NVT8</accession>
<feature type="transmembrane region" description="Helical" evidence="1">
    <location>
        <begin position="102"/>
        <end position="122"/>
    </location>
</feature>
<dbReference type="OrthoDB" id="7353197at2"/>
<feature type="transmembrane region" description="Helical" evidence="1">
    <location>
        <begin position="71"/>
        <end position="93"/>
    </location>
</feature>
<feature type="transmembrane region" description="Helical" evidence="1">
    <location>
        <begin position="179"/>
        <end position="197"/>
    </location>
</feature>
<feature type="transmembrane region" description="Helical" evidence="1">
    <location>
        <begin position="253"/>
        <end position="271"/>
    </location>
</feature>
<organism evidence="3 4">
    <name type="scientific">Agrobacterium vitis</name>
    <name type="common">Rhizobium vitis</name>
    <dbReference type="NCBI Taxonomy" id="373"/>
    <lineage>
        <taxon>Bacteria</taxon>
        <taxon>Pseudomonadati</taxon>
        <taxon>Pseudomonadota</taxon>
        <taxon>Alphaproteobacteria</taxon>
        <taxon>Hyphomicrobiales</taxon>
        <taxon>Rhizobiaceae</taxon>
        <taxon>Rhizobium/Agrobacterium group</taxon>
        <taxon>Agrobacterium</taxon>
    </lineage>
</organism>
<proteinExistence type="predicted"/>
<feature type="transmembrane region" description="Helical" evidence="1">
    <location>
        <begin position="151"/>
        <end position="167"/>
    </location>
</feature>
<gene>
    <name evidence="3" type="ORF">DXT89_15050</name>
</gene>
<dbReference type="InterPro" id="IPR018677">
    <property type="entry name" value="DUF2157"/>
</dbReference>
<evidence type="ECO:0000313" key="4">
    <source>
        <dbReference type="Proteomes" id="UP000436911"/>
    </source>
</evidence>
<sequence length="370" mass="39088">MMYRAKLKRDLDRWTDMGLISKQAAEAMIEDHDGRAGNFNIGGVLLMLSAVLVSAAILLLVAANWQAIPRLVKVSCLILLIWGFHGGAAFCLAQGRQASGHALLVLGAASFGAALSLVGQLYHLSGDLLDLVYLWIGMASLSCLLFRSGAMAAFVGVLALGLAAATLDQFDFSWTPETVWTPPLLAALVTGLALFTGNIRVQHISGLLILGWLGWIYAEVMQPGLAMAYVALGIAVFAASALPVLARYMSVQIAGFHGLLLAAMGLVILNIDYDHGLPLALVAVTAVGISIAALVLRGRHDGVVRALAYLIFAGEILYLSFTTIDSLLGTSGFFLIAGVIVALLALGVSQMEKLLGTRKRSMAVEGRGRS</sequence>
<feature type="transmembrane region" description="Helical" evidence="1">
    <location>
        <begin position="327"/>
        <end position="349"/>
    </location>
</feature>
<feature type="transmembrane region" description="Helical" evidence="1">
    <location>
        <begin position="226"/>
        <end position="246"/>
    </location>
</feature>
<evidence type="ECO:0000256" key="1">
    <source>
        <dbReference type="SAM" id="Phobius"/>
    </source>
</evidence>
<feature type="domain" description="DUF2157" evidence="2">
    <location>
        <begin position="12"/>
        <end position="151"/>
    </location>
</feature>
<dbReference type="GeneID" id="60682794"/>
<dbReference type="AlphaFoldDB" id="A0A368NVT8"/>
<keyword evidence="1" id="KW-0812">Transmembrane</keyword>
<feature type="transmembrane region" description="Helical" evidence="1">
    <location>
        <begin position="303"/>
        <end position="321"/>
    </location>
</feature>
<dbReference type="RefSeq" id="WP_081088958.1">
    <property type="nucleotide sequence ID" value="NZ_CP055265.1"/>
</dbReference>
<feature type="transmembrane region" description="Helical" evidence="1">
    <location>
        <begin position="44"/>
        <end position="65"/>
    </location>
</feature>
<protein>
    <submittedName>
        <fullName evidence="3">DUF2157 domain-containing protein</fullName>
    </submittedName>
</protein>
<keyword evidence="1" id="KW-0472">Membrane</keyword>
<reference evidence="3 4" key="1">
    <citation type="submission" date="2018-08" db="EMBL/GenBank/DDBJ databases">
        <title>Genome sequencing of Agrobacterium vitis strain ICMP 10754.</title>
        <authorList>
            <person name="Visnovsky S.B."/>
            <person name="Pitman A.R."/>
        </authorList>
    </citation>
    <scope>NUCLEOTIDE SEQUENCE [LARGE SCALE GENOMIC DNA]</scope>
    <source>
        <strain evidence="3 4">ICMP 10754</strain>
    </source>
</reference>
<comment type="caution">
    <text evidence="3">The sequence shown here is derived from an EMBL/GenBank/DDBJ whole genome shotgun (WGS) entry which is preliminary data.</text>
</comment>
<dbReference type="Proteomes" id="UP000436911">
    <property type="component" value="Unassembled WGS sequence"/>
</dbReference>
<evidence type="ECO:0000313" key="3">
    <source>
        <dbReference type="EMBL" id="KAA3526680.1"/>
    </source>
</evidence>
<dbReference type="EMBL" id="QUSG01000007">
    <property type="protein sequence ID" value="KAA3526680.1"/>
    <property type="molecule type" value="Genomic_DNA"/>
</dbReference>
<evidence type="ECO:0000259" key="2">
    <source>
        <dbReference type="Pfam" id="PF09925"/>
    </source>
</evidence>
<feature type="transmembrane region" description="Helical" evidence="1">
    <location>
        <begin position="277"/>
        <end position="296"/>
    </location>
</feature>
<dbReference type="Pfam" id="PF09925">
    <property type="entry name" value="DUF2157"/>
    <property type="match status" value="1"/>
</dbReference>